<evidence type="ECO:0000256" key="6">
    <source>
        <dbReference type="ARBA" id="ARBA00022670"/>
    </source>
</evidence>
<comment type="similarity">
    <text evidence="3">Belongs to the peptidase S51 family.</text>
</comment>
<keyword evidence="10" id="KW-0121">Carboxypeptidase</keyword>
<organism evidence="10 11">
    <name type="scientific">Qipengyuania qiaonensis</name>
    <dbReference type="NCBI Taxonomy" id="2867240"/>
    <lineage>
        <taxon>Bacteria</taxon>
        <taxon>Pseudomonadati</taxon>
        <taxon>Pseudomonadota</taxon>
        <taxon>Alphaproteobacteria</taxon>
        <taxon>Sphingomonadales</taxon>
        <taxon>Erythrobacteraceae</taxon>
        <taxon>Qipengyuania</taxon>
    </lineage>
</organism>
<sequence length="417" mass="43648">MTRWLSLVGTFLALLSASVPLYAESARQGQSGRLVIVGGGLKADNAAVYRSFLDARPENAPTVVIVPTASGEPTSSAEAARDAMIGHGAATDDIVIAKIAIEDDPATRTVDESRWADNIASEIELAKIRKAGAIWFTGGDQSRITRLLLTEAGEDTPYLAAIRARHSSGVVIGGTSAGAAIMSGAMITGGDAIGALLPGEIGEELGLARGLHFLRGVLVDQHFGERARLGRLAVALARLQRVSPIGFGIDEDTALVVHPGQERAKVVGAGYVTILDARSARASLGDSVSIEGLIVGLAANGDGIDLRTGSVEPAWYRKDTRGREYFDRTALSGGGMAVAGTGLADVIGEALMDNSAASEVVRYSFSGDRGVAYRFARQDTSRAAWGRDEADDAAYAISGVRFDIEPVIVSIRSLEKE</sequence>
<evidence type="ECO:0000256" key="1">
    <source>
        <dbReference type="ARBA" id="ARBA00001092"/>
    </source>
</evidence>
<dbReference type="PANTHER" id="PTHR36175">
    <property type="entry name" value="CYANOPHYCINASE"/>
    <property type="match status" value="1"/>
</dbReference>
<keyword evidence="11" id="KW-1185">Reference proteome</keyword>
<dbReference type="PANTHER" id="PTHR36175:SF1">
    <property type="entry name" value="CYANOPHYCINASE"/>
    <property type="match status" value="1"/>
</dbReference>
<keyword evidence="7 10" id="KW-0378">Hydrolase</keyword>
<dbReference type="CDD" id="cd03145">
    <property type="entry name" value="GAT1_cyanophycinase"/>
    <property type="match status" value="1"/>
</dbReference>
<dbReference type="Gene3D" id="3.40.50.880">
    <property type="match status" value="1"/>
</dbReference>
<evidence type="ECO:0000256" key="8">
    <source>
        <dbReference type="ARBA" id="ARBA00022825"/>
    </source>
</evidence>
<evidence type="ECO:0000256" key="7">
    <source>
        <dbReference type="ARBA" id="ARBA00022801"/>
    </source>
</evidence>
<dbReference type="RefSeq" id="WP_221560145.1">
    <property type="nucleotide sequence ID" value="NZ_JAIGNO010000014.1"/>
</dbReference>
<evidence type="ECO:0000256" key="3">
    <source>
        <dbReference type="ARBA" id="ARBA00006534"/>
    </source>
</evidence>
<gene>
    <name evidence="10" type="ORF">K3174_14885</name>
</gene>
<comment type="caution">
    <text evidence="10">The sequence shown here is derived from an EMBL/GenBank/DDBJ whole genome shotgun (WGS) entry which is preliminary data.</text>
</comment>
<comment type="catalytic activity">
    <reaction evidence="1">
        <text>[L-4-(L-arginin-2-N-yl)aspartate](n) + H2O = [L-4-(L-arginin-2-N-yl)aspartate](n-1) + L-4-(L-arginin-2-N-yl)aspartate</text>
        <dbReference type="Rhea" id="RHEA:12845"/>
        <dbReference type="Rhea" id="RHEA-COMP:13728"/>
        <dbReference type="Rhea" id="RHEA-COMP:13734"/>
        <dbReference type="ChEBI" id="CHEBI:15377"/>
        <dbReference type="ChEBI" id="CHEBI:137986"/>
        <dbReference type="ChEBI" id="CHEBI:137991"/>
        <dbReference type="EC" id="3.4.15.6"/>
    </reaction>
</comment>
<evidence type="ECO:0000313" key="11">
    <source>
        <dbReference type="Proteomes" id="UP000755104"/>
    </source>
</evidence>
<keyword evidence="8" id="KW-0720">Serine protease</keyword>
<evidence type="ECO:0000313" key="10">
    <source>
        <dbReference type="EMBL" id="MBX7483814.1"/>
    </source>
</evidence>
<dbReference type="Proteomes" id="UP000755104">
    <property type="component" value="Unassembled WGS sequence"/>
</dbReference>
<dbReference type="InterPro" id="IPR029062">
    <property type="entry name" value="Class_I_gatase-like"/>
</dbReference>
<dbReference type="EC" id="3.4.15.6" evidence="4"/>
<feature type="chain" id="PRO_5047173645" description="Cyanophycinase" evidence="9">
    <location>
        <begin position="24"/>
        <end position="417"/>
    </location>
</feature>
<name>A0ABS7JCP0_9SPHN</name>
<evidence type="ECO:0000256" key="9">
    <source>
        <dbReference type="SAM" id="SignalP"/>
    </source>
</evidence>
<dbReference type="InterPro" id="IPR005320">
    <property type="entry name" value="Peptidase_S51"/>
</dbReference>
<dbReference type="SUPFAM" id="SSF52317">
    <property type="entry name" value="Class I glutamine amidotransferase-like"/>
    <property type="match status" value="1"/>
</dbReference>
<protein>
    <recommendedName>
        <fullName evidence="5">Cyanophycinase</fullName>
        <ecNumber evidence="4">3.4.15.6</ecNumber>
    </recommendedName>
</protein>
<evidence type="ECO:0000256" key="4">
    <source>
        <dbReference type="ARBA" id="ARBA00013115"/>
    </source>
</evidence>
<keyword evidence="6" id="KW-0645">Protease</keyword>
<accession>A0ABS7JCP0</accession>
<dbReference type="EMBL" id="JAIGNO010000014">
    <property type="protein sequence ID" value="MBX7483814.1"/>
    <property type="molecule type" value="Genomic_DNA"/>
</dbReference>
<proteinExistence type="inferred from homology"/>
<comment type="function">
    <text evidence="2">Exopeptidase that catalyzes the hydrolytic cleavage of multi-L-arginyl-poly-L-aspartic acid (cyanophycin; a water-insoluble reserve polymer) into aspartate-arginine dipeptides.</text>
</comment>
<dbReference type="NCBIfam" id="TIGR02069">
    <property type="entry name" value="cyanophycinase"/>
    <property type="match status" value="1"/>
</dbReference>
<dbReference type="GO" id="GO:0008241">
    <property type="term" value="F:peptidyl-dipeptidase activity"/>
    <property type="evidence" value="ECO:0007669"/>
    <property type="project" value="UniProtKB-EC"/>
</dbReference>
<dbReference type="InterPro" id="IPR011811">
    <property type="entry name" value="Peptidase_S51_cyanophycinase"/>
</dbReference>
<keyword evidence="9" id="KW-0732">Signal</keyword>
<evidence type="ECO:0000256" key="2">
    <source>
        <dbReference type="ARBA" id="ARBA00002039"/>
    </source>
</evidence>
<dbReference type="GO" id="GO:0004180">
    <property type="term" value="F:carboxypeptidase activity"/>
    <property type="evidence" value="ECO:0007669"/>
    <property type="project" value="UniProtKB-KW"/>
</dbReference>
<evidence type="ECO:0000256" key="5">
    <source>
        <dbReference type="ARBA" id="ARBA00015719"/>
    </source>
</evidence>
<feature type="signal peptide" evidence="9">
    <location>
        <begin position="1"/>
        <end position="23"/>
    </location>
</feature>
<reference evidence="10 11" key="1">
    <citation type="submission" date="2021-08" db="EMBL/GenBank/DDBJ databases">
        <title>Comparative Genomics Analysis of the Genus Qipengyuania Reveals Extensive Genetic Diversity and Metabolic Versatility, Including the Description of Fifteen Novel Species.</title>
        <authorList>
            <person name="Liu Y."/>
        </authorList>
    </citation>
    <scope>NUCLEOTIDE SEQUENCE [LARGE SCALE GENOMIC DNA]</scope>
    <source>
        <strain evidence="10 11">6D47A</strain>
    </source>
</reference>
<dbReference type="Pfam" id="PF03575">
    <property type="entry name" value="Peptidase_S51"/>
    <property type="match status" value="1"/>
</dbReference>